<gene>
    <name evidence="2" type="ORF">EST38_g13393</name>
</gene>
<protein>
    <submittedName>
        <fullName evidence="2">Uncharacterized protein</fullName>
    </submittedName>
</protein>
<accession>A0A4Q2D2C0</accession>
<keyword evidence="3" id="KW-1185">Reference proteome</keyword>
<proteinExistence type="predicted"/>
<dbReference type="OrthoDB" id="10373415at2759"/>
<evidence type="ECO:0000313" key="2">
    <source>
        <dbReference type="EMBL" id="RXW12461.1"/>
    </source>
</evidence>
<feature type="compositionally biased region" description="Acidic residues" evidence="1">
    <location>
        <begin position="43"/>
        <end position="64"/>
    </location>
</feature>
<organism evidence="2 3">
    <name type="scientific">Candolleomyces aberdarensis</name>
    <dbReference type="NCBI Taxonomy" id="2316362"/>
    <lineage>
        <taxon>Eukaryota</taxon>
        <taxon>Fungi</taxon>
        <taxon>Dikarya</taxon>
        <taxon>Basidiomycota</taxon>
        <taxon>Agaricomycotina</taxon>
        <taxon>Agaricomycetes</taxon>
        <taxon>Agaricomycetidae</taxon>
        <taxon>Agaricales</taxon>
        <taxon>Agaricineae</taxon>
        <taxon>Psathyrellaceae</taxon>
        <taxon>Candolleomyces</taxon>
    </lineage>
</organism>
<feature type="region of interest" description="Disordered" evidence="1">
    <location>
        <begin position="1"/>
        <end position="83"/>
    </location>
</feature>
<dbReference type="AlphaFoldDB" id="A0A4Q2D2C0"/>
<evidence type="ECO:0000313" key="3">
    <source>
        <dbReference type="Proteomes" id="UP000290288"/>
    </source>
</evidence>
<dbReference type="Proteomes" id="UP000290288">
    <property type="component" value="Unassembled WGS sequence"/>
</dbReference>
<name>A0A4Q2D2C0_9AGAR</name>
<evidence type="ECO:0000256" key="1">
    <source>
        <dbReference type="SAM" id="MobiDB-lite"/>
    </source>
</evidence>
<reference evidence="2 3" key="1">
    <citation type="submission" date="2019-01" db="EMBL/GenBank/DDBJ databases">
        <title>Draft genome sequence of Psathyrella aberdarensis IHI B618.</title>
        <authorList>
            <person name="Buettner E."/>
            <person name="Kellner H."/>
        </authorList>
    </citation>
    <scope>NUCLEOTIDE SEQUENCE [LARGE SCALE GENOMIC DNA]</scope>
    <source>
        <strain evidence="2 3">IHI B618</strain>
    </source>
</reference>
<feature type="compositionally biased region" description="Basic residues" evidence="1">
    <location>
        <begin position="70"/>
        <end position="83"/>
    </location>
</feature>
<comment type="caution">
    <text evidence="2">The sequence shown here is derived from an EMBL/GenBank/DDBJ whole genome shotgun (WGS) entry which is preliminary data.</text>
</comment>
<sequence length="83" mass="8881">MPVGTRKNPAPASPIKAPARKRDRSPAAGGSGRRTRRKKGEEEGGNDSDIEFDVADERGIEEEDRQAGGKAKKPGSARIAARR</sequence>
<dbReference type="EMBL" id="SDEE01001232">
    <property type="protein sequence ID" value="RXW12461.1"/>
    <property type="molecule type" value="Genomic_DNA"/>
</dbReference>